<evidence type="ECO:0000313" key="3">
    <source>
        <dbReference type="Proteomes" id="UP000265520"/>
    </source>
</evidence>
<keyword evidence="3" id="KW-1185">Reference proteome</keyword>
<feature type="compositionally biased region" description="Polar residues" evidence="1">
    <location>
        <begin position="47"/>
        <end position="56"/>
    </location>
</feature>
<feature type="region of interest" description="Disordered" evidence="1">
    <location>
        <begin position="1"/>
        <end position="87"/>
    </location>
</feature>
<organism evidence="2 3">
    <name type="scientific">Trifolium medium</name>
    <dbReference type="NCBI Taxonomy" id="97028"/>
    <lineage>
        <taxon>Eukaryota</taxon>
        <taxon>Viridiplantae</taxon>
        <taxon>Streptophyta</taxon>
        <taxon>Embryophyta</taxon>
        <taxon>Tracheophyta</taxon>
        <taxon>Spermatophyta</taxon>
        <taxon>Magnoliopsida</taxon>
        <taxon>eudicotyledons</taxon>
        <taxon>Gunneridae</taxon>
        <taxon>Pentapetalae</taxon>
        <taxon>rosids</taxon>
        <taxon>fabids</taxon>
        <taxon>Fabales</taxon>
        <taxon>Fabaceae</taxon>
        <taxon>Papilionoideae</taxon>
        <taxon>50 kb inversion clade</taxon>
        <taxon>NPAAA clade</taxon>
        <taxon>Hologalegina</taxon>
        <taxon>IRL clade</taxon>
        <taxon>Trifolieae</taxon>
        <taxon>Trifolium</taxon>
    </lineage>
</organism>
<evidence type="ECO:0000256" key="1">
    <source>
        <dbReference type="SAM" id="MobiDB-lite"/>
    </source>
</evidence>
<comment type="caution">
    <text evidence="2">The sequence shown here is derived from an EMBL/GenBank/DDBJ whole genome shotgun (WGS) entry which is preliminary data.</text>
</comment>
<dbReference type="EMBL" id="LXQA010335796">
    <property type="protein sequence ID" value="MCI44827.1"/>
    <property type="molecule type" value="Genomic_DNA"/>
</dbReference>
<reference evidence="2 3" key="1">
    <citation type="journal article" date="2018" name="Front. Plant Sci.">
        <title>Red Clover (Trifolium pratense) and Zigzag Clover (T. medium) - A Picture of Genomic Similarities and Differences.</title>
        <authorList>
            <person name="Dluhosova J."/>
            <person name="Istvanek J."/>
            <person name="Nedelnik J."/>
            <person name="Repkova J."/>
        </authorList>
    </citation>
    <scope>NUCLEOTIDE SEQUENCE [LARGE SCALE GENOMIC DNA]</scope>
    <source>
        <strain evidence="3">cv. 10/8</strain>
        <tissue evidence="2">Leaf</tissue>
    </source>
</reference>
<dbReference type="Proteomes" id="UP000265520">
    <property type="component" value="Unassembled WGS sequence"/>
</dbReference>
<dbReference type="AlphaFoldDB" id="A0A392S8U4"/>
<sequence length="87" mass="9620">MMESINEVIDDSATEHVTNVETDVAASDQPLDISLDPDSKLEETNSEQDNVTTNKGPSVRVQKNHPKEFIIGNPDQGITTRRSNEII</sequence>
<proteinExistence type="predicted"/>
<name>A0A392S8U4_9FABA</name>
<evidence type="ECO:0000313" key="2">
    <source>
        <dbReference type="EMBL" id="MCI44827.1"/>
    </source>
</evidence>
<feature type="non-terminal residue" evidence="2">
    <location>
        <position position="87"/>
    </location>
</feature>
<accession>A0A392S8U4</accession>
<protein>
    <submittedName>
        <fullName evidence="2">Gag-pol polyprotein</fullName>
    </submittedName>
</protein>